<dbReference type="Proteomes" id="UP000716291">
    <property type="component" value="Unassembled WGS sequence"/>
</dbReference>
<sequence>MFSPAIKKSFSVAAAGAAWASTATVAFAEEKRTKPSIYDEPEPQVVIVEAPTKLEEHVYIAQKYANETLEEGKGHVNGWVQKYQQLENEVTTNIKNTIDKDEELYPNALYVGVAALAGTIIARNRNIVLRFLTSTTLAVGTSYYLLPKTTSNVFQHLERLEKRYPQLQAAHQSVKDSVDDVYKQIDNTVVQLRGAVDENAAKLREQIEQNTQLVKNQVNSAVGSTSTEAKGKFEEVKKNVESMYSTRSNPGVEETLKKNN</sequence>
<dbReference type="PANTHER" id="PTHR28268">
    <property type="entry name" value="MICOS SUBUNIT MIC26"/>
    <property type="match status" value="1"/>
</dbReference>
<keyword evidence="1" id="KW-0496">Mitochondrion</keyword>
<evidence type="ECO:0000313" key="3">
    <source>
        <dbReference type="EMBL" id="KAG1310127.1"/>
    </source>
</evidence>
<keyword evidence="1" id="KW-0999">Mitochondrion inner membrane</keyword>
<dbReference type="InterPro" id="IPR033181">
    <property type="entry name" value="Mic26_fungi"/>
</dbReference>
<gene>
    <name evidence="3" type="ORF">G6F64_004787</name>
</gene>
<comment type="subcellular location">
    <subcellularLocation>
        <location evidence="1">Mitochondrion inner membrane</location>
    </subcellularLocation>
</comment>
<keyword evidence="1" id="KW-0472">Membrane</keyword>
<comment type="function">
    <text evidence="1">Component of the MICOS complex, a large protein complex of the mitochondrial inner membrane that plays crucial roles in the maintenance of crista junctions, inner membrane architecture, and formation of contact sites to the outer membrane.</text>
</comment>
<dbReference type="Gene3D" id="1.20.120.20">
    <property type="entry name" value="Apolipoprotein"/>
    <property type="match status" value="1"/>
</dbReference>
<dbReference type="InterPro" id="IPR019166">
    <property type="entry name" value="MIC26/MIC27"/>
</dbReference>
<reference evidence="3" key="1">
    <citation type="journal article" date="2020" name="Microb. Genom.">
        <title>Genetic diversity of clinical and environmental Mucorales isolates obtained from an investigation of mucormycosis cases among solid organ transplant recipients.</title>
        <authorList>
            <person name="Nguyen M.H."/>
            <person name="Kaul D."/>
            <person name="Muto C."/>
            <person name="Cheng S.J."/>
            <person name="Richter R.A."/>
            <person name="Bruno V.M."/>
            <person name="Liu G."/>
            <person name="Beyhan S."/>
            <person name="Sundermann A.J."/>
            <person name="Mounaud S."/>
            <person name="Pasculle A.W."/>
            <person name="Nierman W.C."/>
            <person name="Driscoll E."/>
            <person name="Cumbie R."/>
            <person name="Clancy C.J."/>
            <person name="Dupont C.L."/>
        </authorList>
    </citation>
    <scope>NUCLEOTIDE SEQUENCE</scope>
    <source>
        <strain evidence="3">GL11</strain>
    </source>
</reference>
<name>A0A9P6XBW9_RHIOR</name>
<dbReference type="PANTHER" id="PTHR28268:SF1">
    <property type="entry name" value="MICOS SUBUNIT MIC26"/>
    <property type="match status" value="1"/>
</dbReference>
<evidence type="ECO:0000256" key="1">
    <source>
        <dbReference type="RuleBase" id="RU363021"/>
    </source>
</evidence>
<dbReference type="GO" id="GO:0044284">
    <property type="term" value="C:mitochondrial crista junction"/>
    <property type="evidence" value="ECO:0007669"/>
    <property type="project" value="TreeGrafter"/>
</dbReference>
<dbReference type="GO" id="GO:0042407">
    <property type="term" value="P:cristae formation"/>
    <property type="evidence" value="ECO:0007669"/>
    <property type="project" value="InterPro"/>
</dbReference>
<keyword evidence="4" id="KW-1185">Reference proteome</keyword>
<comment type="caution">
    <text evidence="3">The sequence shown here is derived from an EMBL/GenBank/DDBJ whole genome shotgun (WGS) entry which is preliminary data.</text>
</comment>
<dbReference type="OrthoDB" id="2399148at2759"/>
<organism evidence="3 4">
    <name type="scientific">Rhizopus oryzae</name>
    <name type="common">Mucormycosis agent</name>
    <name type="synonym">Rhizopus arrhizus var. delemar</name>
    <dbReference type="NCBI Taxonomy" id="64495"/>
    <lineage>
        <taxon>Eukaryota</taxon>
        <taxon>Fungi</taxon>
        <taxon>Fungi incertae sedis</taxon>
        <taxon>Mucoromycota</taxon>
        <taxon>Mucoromycotina</taxon>
        <taxon>Mucoromycetes</taxon>
        <taxon>Mucorales</taxon>
        <taxon>Mucorineae</taxon>
        <taxon>Rhizopodaceae</taxon>
        <taxon>Rhizopus</taxon>
    </lineage>
</organism>
<dbReference type="GO" id="GO:0061617">
    <property type="term" value="C:MICOS complex"/>
    <property type="evidence" value="ECO:0007669"/>
    <property type="project" value="UniProtKB-UniRule"/>
</dbReference>
<dbReference type="EMBL" id="JAANQT010000545">
    <property type="protein sequence ID" value="KAG1310127.1"/>
    <property type="molecule type" value="Genomic_DNA"/>
</dbReference>
<dbReference type="AlphaFoldDB" id="A0A9P6XBW9"/>
<comment type="subunit">
    <text evidence="1">Component of the mitochondrial contact site and cristae organizing system (MICOS) complex.</text>
</comment>
<dbReference type="SUPFAM" id="SSF58113">
    <property type="entry name" value="Apolipoprotein A-I"/>
    <property type="match status" value="1"/>
</dbReference>
<protein>
    <recommendedName>
        <fullName evidence="1">MICOS complex subunit</fullName>
    </recommendedName>
</protein>
<proteinExistence type="predicted"/>
<evidence type="ECO:0000313" key="4">
    <source>
        <dbReference type="Proteomes" id="UP000716291"/>
    </source>
</evidence>
<feature type="region of interest" description="Disordered" evidence="2">
    <location>
        <begin position="241"/>
        <end position="260"/>
    </location>
</feature>
<accession>A0A9P6XBW9</accession>
<evidence type="ECO:0000256" key="2">
    <source>
        <dbReference type="SAM" id="MobiDB-lite"/>
    </source>
</evidence>
<dbReference type="Pfam" id="PF09769">
    <property type="entry name" value="ApoO"/>
    <property type="match status" value="1"/>
</dbReference>